<name>A0A7S4UVF6_9DINO</name>
<evidence type="ECO:0000313" key="2">
    <source>
        <dbReference type="EMBL" id="CAE4591918.1"/>
    </source>
</evidence>
<sequence>MSPGETTARTNSLCVHFSGGPITVARVQEELSSFGDLARVEVPPGQQAVAVASFYDIRAASSAKAALGGRCAEAPQHGDRTVLLRGDVQLHTWMVPEVSSISQSSDGCTYFLDFFDTRAAERAAIEFDARSIAVPEGPICEKRTSEETIEVLCGNGVAGTPKYRNDLRLSQVNWGDLASGREWRTTLRLQCLPKQLCDEEALKRVLSLAGLSKVVDCIRVFPGEGKRPGSAIINTVDTMGAAKVAKYMHGRQWGRSMPVSVSFAAVQGADEVQKSFPKAVARTQSIARKEKAAPWRVETFGPQRASEDNGVSEASTEAGDEIEIPISDAAHVEAASLGAGPRA</sequence>
<reference evidence="2" key="1">
    <citation type="submission" date="2021-01" db="EMBL/GenBank/DDBJ databases">
        <authorList>
            <person name="Corre E."/>
            <person name="Pelletier E."/>
            <person name="Niang G."/>
            <person name="Scheremetjew M."/>
            <person name="Finn R."/>
            <person name="Kale V."/>
            <person name="Holt S."/>
            <person name="Cochrane G."/>
            <person name="Meng A."/>
            <person name="Brown T."/>
            <person name="Cohen L."/>
        </authorList>
    </citation>
    <scope>NUCLEOTIDE SEQUENCE</scope>
    <source>
        <strain evidence="2">CCMP3105</strain>
    </source>
</reference>
<dbReference type="InterPro" id="IPR035979">
    <property type="entry name" value="RBD_domain_sf"/>
</dbReference>
<feature type="region of interest" description="Disordered" evidence="1">
    <location>
        <begin position="299"/>
        <end position="343"/>
    </location>
</feature>
<dbReference type="SUPFAM" id="SSF54928">
    <property type="entry name" value="RNA-binding domain, RBD"/>
    <property type="match status" value="1"/>
</dbReference>
<accession>A0A7S4UVF6</accession>
<dbReference type="EMBL" id="HBNR01035906">
    <property type="protein sequence ID" value="CAE4591918.1"/>
    <property type="molecule type" value="Transcribed_RNA"/>
</dbReference>
<gene>
    <name evidence="2" type="ORF">AMON00008_LOCUS24664</name>
</gene>
<organism evidence="2">
    <name type="scientific">Alexandrium monilatum</name>
    <dbReference type="NCBI Taxonomy" id="311494"/>
    <lineage>
        <taxon>Eukaryota</taxon>
        <taxon>Sar</taxon>
        <taxon>Alveolata</taxon>
        <taxon>Dinophyceae</taxon>
        <taxon>Gonyaulacales</taxon>
        <taxon>Pyrocystaceae</taxon>
        <taxon>Alexandrium</taxon>
    </lineage>
</organism>
<proteinExistence type="predicted"/>
<evidence type="ECO:0008006" key="3">
    <source>
        <dbReference type="Google" id="ProtNLM"/>
    </source>
</evidence>
<dbReference type="GO" id="GO:0003676">
    <property type="term" value="F:nucleic acid binding"/>
    <property type="evidence" value="ECO:0007669"/>
    <property type="project" value="InterPro"/>
</dbReference>
<dbReference type="AlphaFoldDB" id="A0A7S4UVF6"/>
<protein>
    <recommendedName>
        <fullName evidence="3">RRM domain-containing protein</fullName>
    </recommendedName>
</protein>
<evidence type="ECO:0000256" key="1">
    <source>
        <dbReference type="SAM" id="MobiDB-lite"/>
    </source>
</evidence>